<dbReference type="AlphaFoldDB" id="A0A178I1D2"/>
<proteinExistence type="predicted"/>
<gene>
    <name evidence="2" type="ORF">A3840_07630</name>
</gene>
<protein>
    <recommendedName>
        <fullName evidence="1">Bacterial archaeo-eukaryotic release factor family 8 domain-containing protein</fullName>
    </recommendedName>
</protein>
<dbReference type="EMBL" id="LVVY01000074">
    <property type="protein sequence ID" value="OAM78015.1"/>
    <property type="molecule type" value="Genomic_DNA"/>
</dbReference>
<organism evidence="2 3">
    <name type="scientific">Devosia elaeis</name>
    <dbReference type="NCBI Taxonomy" id="1770058"/>
    <lineage>
        <taxon>Bacteria</taxon>
        <taxon>Pseudomonadati</taxon>
        <taxon>Pseudomonadota</taxon>
        <taxon>Alphaproteobacteria</taxon>
        <taxon>Hyphomicrobiales</taxon>
        <taxon>Devosiaceae</taxon>
        <taxon>Devosia</taxon>
    </lineage>
</organism>
<reference evidence="2 3" key="1">
    <citation type="submission" date="2016-03" db="EMBL/GenBank/DDBJ databases">
        <title>Genome sequencing of Devosia sp. S37.</title>
        <authorList>
            <person name="Mohd Nor M."/>
        </authorList>
    </citation>
    <scope>NUCLEOTIDE SEQUENCE [LARGE SCALE GENOMIC DNA]</scope>
    <source>
        <strain evidence="2 3">S37</strain>
    </source>
</reference>
<evidence type="ECO:0000313" key="3">
    <source>
        <dbReference type="Proteomes" id="UP000078389"/>
    </source>
</evidence>
<comment type="caution">
    <text evidence="2">The sequence shown here is derived from an EMBL/GenBank/DDBJ whole genome shotgun (WGS) entry which is preliminary data.</text>
</comment>
<accession>A0A178I1D2</accession>
<evidence type="ECO:0000259" key="1">
    <source>
        <dbReference type="Pfam" id="PF18851"/>
    </source>
</evidence>
<keyword evidence="3" id="KW-1185">Reference proteome</keyword>
<evidence type="ECO:0000313" key="2">
    <source>
        <dbReference type="EMBL" id="OAM78015.1"/>
    </source>
</evidence>
<dbReference type="OrthoDB" id="242138at2"/>
<dbReference type="InterPro" id="IPR040830">
    <property type="entry name" value="Bact_RF_family8"/>
</dbReference>
<dbReference type="Proteomes" id="UP000078389">
    <property type="component" value="Unassembled WGS sequence"/>
</dbReference>
<dbReference type="STRING" id="1770058.A3840_07630"/>
<name>A0A178I1D2_9HYPH</name>
<dbReference type="Pfam" id="PF18851">
    <property type="entry name" value="baeRF_family8"/>
    <property type="match status" value="1"/>
</dbReference>
<dbReference type="RefSeq" id="WP_067454330.1">
    <property type="nucleotide sequence ID" value="NZ_LVVY01000074.1"/>
</dbReference>
<sequence length="372" mass="40421">MLYVDIPTLKDLANLRASRDEASVSIYLETTPLTQDIEKSRIAFGNLGKEALSQLADAGLDKRRLASLIEELDDLADDDDFWRRQAHSLAVFATPDSIRTFRLANRLIDMAEVSDRFHLKPLLRAVTFRNAAHVLAVSENQVRLVEIAADLPPAEVDVPGFPRGAADAVNKSTINDRSHSRRIHGSEGQKVQLTKYIRRIDAALRPILAGQDLPLILAATEPVASLMRSVSGLDFEPDIIAGSPDRLAEAELADAARQVLDARYARKLADFSTLFDTRAGQNRATTDLSDAARAATFGAIDTLLIDIDSVVHGLVDEDTGAIAFSEAPDAVDYGIVDEIAGRALASGANVMAVRHQDLPRQGDLAAILRYPV</sequence>
<feature type="domain" description="Bacterial archaeo-eukaryotic release factor family 8" evidence="1">
    <location>
        <begin position="130"/>
        <end position="268"/>
    </location>
</feature>